<sequence>MKHKRPLLPLPDYQRIYQVVYSVLDASEVARTHRACILFTIAGTLILREHYKLPATISAGFMGMMVDEKSSTVAMYDRMGDGPESDRQSFHAWVECQGWLIDFMAPIMGMAFKEDEHPLDVPRWMLQKPLAERKSDINELQRVGDIYLEHDSALAESLLDSQSAGSIDLAKVCVAWFRRPPRALKELMMGDCHGQPKRLVACAPSITGVW</sequence>
<reference evidence="2" key="1">
    <citation type="submission" date="2016-10" db="EMBL/GenBank/DDBJ databases">
        <authorList>
            <person name="Varghese N."/>
            <person name="Submissions S."/>
        </authorList>
    </citation>
    <scope>NUCLEOTIDE SEQUENCE [LARGE SCALE GENOMIC DNA]</scope>
    <source>
        <strain evidence="2">DSM 25157</strain>
    </source>
</reference>
<dbReference type="EMBL" id="FNQJ01000001">
    <property type="protein sequence ID" value="SDZ74871.1"/>
    <property type="molecule type" value="Genomic_DNA"/>
</dbReference>
<dbReference type="InterPro" id="IPR038765">
    <property type="entry name" value="Papain-like_cys_pep_sf"/>
</dbReference>
<evidence type="ECO:0000313" key="1">
    <source>
        <dbReference type="EMBL" id="SDZ74871.1"/>
    </source>
</evidence>
<evidence type="ECO:0008006" key="3">
    <source>
        <dbReference type="Google" id="ProtNLM"/>
    </source>
</evidence>
<name>A0A1H3VJL3_9BURK</name>
<keyword evidence="2" id="KW-1185">Reference proteome</keyword>
<dbReference type="InterPro" id="IPR023107">
    <property type="entry name" value="Atu2299-like_dom_sf"/>
</dbReference>
<proteinExistence type="predicted"/>
<dbReference type="Pfam" id="PF09641">
    <property type="entry name" value="DUF2026"/>
    <property type="match status" value="1"/>
</dbReference>
<evidence type="ECO:0000313" key="2">
    <source>
        <dbReference type="Proteomes" id="UP000199002"/>
    </source>
</evidence>
<dbReference type="SUPFAM" id="SSF54001">
    <property type="entry name" value="Cysteine proteinases"/>
    <property type="match status" value="1"/>
</dbReference>
<dbReference type="InterPro" id="IPR018599">
    <property type="entry name" value="DUF2026"/>
</dbReference>
<protein>
    <recommendedName>
        <fullName evidence="3">DUF2026 domain-containing protein</fullName>
    </recommendedName>
</protein>
<organism evidence="1 2">
    <name type="scientific">Acidovorax soli</name>
    <dbReference type="NCBI Taxonomy" id="592050"/>
    <lineage>
        <taxon>Bacteria</taxon>
        <taxon>Pseudomonadati</taxon>
        <taxon>Pseudomonadota</taxon>
        <taxon>Betaproteobacteria</taxon>
        <taxon>Burkholderiales</taxon>
        <taxon>Comamonadaceae</taxon>
        <taxon>Acidovorax</taxon>
    </lineage>
</organism>
<gene>
    <name evidence="1" type="ORF">SAMN05421875_101204</name>
</gene>
<dbReference type="RefSeq" id="WP_092696607.1">
    <property type="nucleotide sequence ID" value="NZ_CAXIQW010000050.1"/>
</dbReference>
<dbReference type="Proteomes" id="UP000199002">
    <property type="component" value="Unassembled WGS sequence"/>
</dbReference>
<accession>A0A1H3VJL3</accession>
<dbReference type="GeneID" id="34234684"/>
<dbReference type="Gene3D" id="3.10.550.10">
    <property type="entry name" value="Hypothetical protein Atu2299"/>
    <property type="match status" value="1"/>
</dbReference>
<dbReference type="AlphaFoldDB" id="A0A1H3VJL3"/>